<dbReference type="AlphaFoldDB" id="A0A5B7JGS7"/>
<dbReference type="EMBL" id="VSRR010090299">
    <property type="protein sequence ID" value="MPC92168.1"/>
    <property type="molecule type" value="Genomic_DNA"/>
</dbReference>
<name>A0A5B7JGS7_PORTR</name>
<protein>
    <submittedName>
        <fullName evidence="1">Uncharacterized protein</fullName>
    </submittedName>
</protein>
<comment type="caution">
    <text evidence="1">The sequence shown here is derived from an EMBL/GenBank/DDBJ whole genome shotgun (WGS) entry which is preliminary data.</text>
</comment>
<sequence>MRVLSLCPLCLSSPSLSPSSNILPVNEVLKIPKILTSYPGQHVALSEVGVCKSSQHLSPSPRHLPSPQHSPASIHSPGRLNIQFFFFLNLVNRNHEYLTCSLDATILLIQSGGNPRAVLGFAESPNFSRTTRHARCPAPARHARIPRPL</sequence>
<reference evidence="1 2" key="1">
    <citation type="submission" date="2019-05" db="EMBL/GenBank/DDBJ databases">
        <title>Another draft genome of Portunus trituberculatus and its Hox gene families provides insights of decapod evolution.</title>
        <authorList>
            <person name="Jeong J.-H."/>
            <person name="Song I."/>
            <person name="Kim S."/>
            <person name="Choi T."/>
            <person name="Kim D."/>
            <person name="Ryu S."/>
            <person name="Kim W."/>
        </authorList>
    </citation>
    <scope>NUCLEOTIDE SEQUENCE [LARGE SCALE GENOMIC DNA]</scope>
    <source>
        <tissue evidence="1">Muscle</tissue>
    </source>
</reference>
<evidence type="ECO:0000313" key="2">
    <source>
        <dbReference type="Proteomes" id="UP000324222"/>
    </source>
</evidence>
<organism evidence="1 2">
    <name type="scientific">Portunus trituberculatus</name>
    <name type="common">Swimming crab</name>
    <name type="synonym">Neptunus trituberculatus</name>
    <dbReference type="NCBI Taxonomy" id="210409"/>
    <lineage>
        <taxon>Eukaryota</taxon>
        <taxon>Metazoa</taxon>
        <taxon>Ecdysozoa</taxon>
        <taxon>Arthropoda</taxon>
        <taxon>Crustacea</taxon>
        <taxon>Multicrustacea</taxon>
        <taxon>Malacostraca</taxon>
        <taxon>Eumalacostraca</taxon>
        <taxon>Eucarida</taxon>
        <taxon>Decapoda</taxon>
        <taxon>Pleocyemata</taxon>
        <taxon>Brachyura</taxon>
        <taxon>Eubrachyura</taxon>
        <taxon>Portunoidea</taxon>
        <taxon>Portunidae</taxon>
        <taxon>Portuninae</taxon>
        <taxon>Portunus</taxon>
    </lineage>
</organism>
<accession>A0A5B7JGS7</accession>
<evidence type="ECO:0000313" key="1">
    <source>
        <dbReference type="EMBL" id="MPC92168.1"/>
    </source>
</evidence>
<gene>
    <name evidence="1" type="ORF">E2C01_087240</name>
</gene>
<keyword evidence="2" id="KW-1185">Reference proteome</keyword>
<proteinExistence type="predicted"/>
<dbReference type="Proteomes" id="UP000324222">
    <property type="component" value="Unassembled WGS sequence"/>
</dbReference>